<proteinExistence type="predicted"/>
<gene>
    <name evidence="2" type="ORF">DMAD_09911</name>
</gene>
<evidence type="ECO:0000313" key="3">
    <source>
        <dbReference type="Proteomes" id="UP001500889"/>
    </source>
</evidence>
<reference evidence="2 3" key="1">
    <citation type="submission" date="2024-02" db="EMBL/GenBank/DDBJ databases">
        <title>A chromosome-level genome assembly of Drosophila madeirensis, a fruit fly species endemic to Madeira island.</title>
        <authorList>
            <person name="Tomihara K."/>
            <person name="Llopart A."/>
            <person name="Yamamoto D."/>
        </authorList>
    </citation>
    <scope>NUCLEOTIDE SEQUENCE [LARGE SCALE GENOMIC DNA]</scope>
    <source>
        <strain evidence="2 3">RF1</strain>
    </source>
</reference>
<evidence type="ECO:0000256" key="1">
    <source>
        <dbReference type="SAM" id="MobiDB-lite"/>
    </source>
</evidence>
<feature type="compositionally biased region" description="Polar residues" evidence="1">
    <location>
        <begin position="55"/>
        <end position="69"/>
    </location>
</feature>
<accession>A0AAU9F7S0</accession>
<protein>
    <submittedName>
        <fullName evidence="2">SAYSvFN domain-containing protein 1</fullName>
    </submittedName>
</protein>
<feature type="compositionally biased region" description="Basic and acidic residues" evidence="1">
    <location>
        <begin position="30"/>
        <end position="40"/>
    </location>
</feature>
<dbReference type="Proteomes" id="UP001500889">
    <property type="component" value="Chromosome O"/>
</dbReference>
<dbReference type="EMBL" id="AP029263">
    <property type="protein sequence ID" value="BFF91688.1"/>
    <property type="molecule type" value="Genomic_DNA"/>
</dbReference>
<feature type="compositionally biased region" description="Polar residues" evidence="1">
    <location>
        <begin position="17"/>
        <end position="28"/>
    </location>
</feature>
<evidence type="ECO:0000313" key="2">
    <source>
        <dbReference type="EMBL" id="BFF91688.1"/>
    </source>
</evidence>
<name>A0AAU9F7S0_DROMD</name>
<organism evidence="2 3">
    <name type="scientific">Drosophila madeirensis</name>
    <name type="common">Fruit fly</name>
    <dbReference type="NCBI Taxonomy" id="30013"/>
    <lineage>
        <taxon>Eukaryota</taxon>
        <taxon>Metazoa</taxon>
        <taxon>Ecdysozoa</taxon>
        <taxon>Arthropoda</taxon>
        <taxon>Hexapoda</taxon>
        <taxon>Insecta</taxon>
        <taxon>Pterygota</taxon>
        <taxon>Neoptera</taxon>
        <taxon>Endopterygota</taxon>
        <taxon>Diptera</taxon>
        <taxon>Brachycera</taxon>
        <taxon>Muscomorpha</taxon>
        <taxon>Ephydroidea</taxon>
        <taxon>Drosophilidae</taxon>
        <taxon>Drosophila</taxon>
        <taxon>Sophophora</taxon>
    </lineage>
</organism>
<keyword evidence="3" id="KW-1185">Reference proteome</keyword>
<feature type="compositionally biased region" description="Polar residues" evidence="1">
    <location>
        <begin position="1"/>
        <end position="10"/>
    </location>
</feature>
<feature type="region of interest" description="Disordered" evidence="1">
    <location>
        <begin position="1"/>
        <end position="69"/>
    </location>
</feature>
<dbReference type="AlphaFoldDB" id="A0AAU9F7S0"/>
<sequence length="69" mass="7576">MFGTGSTSNDTKIDLQQVPSTYNPSSSKPELFKENSHDESLSSSANELVEERNTVPETQNHAEGNVLNH</sequence>